<dbReference type="GeneID" id="7446634"/>
<evidence type="ECO:0000256" key="5">
    <source>
        <dbReference type="SAM" id="Phobius"/>
    </source>
</evidence>
<dbReference type="PANTHER" id="PTHR22950">
    <property type="entry name" value="AMINO ACID TRANSPORTER"/>
    <property type="match status" value="1"/>
</dbReference>
<sequence>TYEELGHAAFGSIGRLAVLLSKAMYSFGCLIAYVVVVRDNFGLAIRRIALHEGAAWLYDDGYLAFLVSVTIMLPLSCPRTMKPLAKFSFISVLSIVFLVLAIVYLYFTCTNPVFDGGDEQSSFYENWIEIKSSLGTFVFTFTCHHTVNLAYESLPSSIRCPKIWKRVSTNSIVMATETSLAIGIFAYMTFGANTPADVLMGYPPDLILANVARILLCLTMVLTFPL</sequence>
<evidence type="ECO:0000259" key="6">
    <source>
        <dbReference type="Pfam" id="PF01490"/>
    </source>
</evidence>
<dbReference type="PaxDb" id="35128-Thaps261430"/>
<protein>
    <submittedName>
        <fullName evidence="7">Amino acid/polyamine transporter</fullName>
    </submittedName>
</protein>
<dbReference type="Pfam" id="PF01490">
    <property type="entry name" value="Aa_trans"/>
    <property type="match status" value="1"/>
</dbReference>
<dbReference type="STRING" id="35128.B8BUT3"/>
<keyword evidence="2 5" id="KW-0812">Transmembrane</keyword>
<feature type="transmembrane region" description="Helical" evidence="5">
    <location>
        <begin position="206"/>
        <end position="224"/>
    </location>
</feature>
<keyword evidence="3 5" id="KW-1133">Transmembrane helix</keyword>
<evidence type="ECO:0000256" key="1">
    <source>
        <dbReference type="ARBA" id="ARBA00004141"/>
    </source>
</evidence>
<dbReference type="Proteomes" id="UP000001449">
    <property type="component" value="Chromosome 2"/>
</dbReference>
<feature type="transmembrane region" description="Helical" evidence="5">
    <location>
        <begin position="56"/>
        <end position="75"/>
    </location>
</feature>
<dbReference type="AlphaFoldDB" id="B8BUT3"/>
<dbReference type="EMBL" id="CM000639">
    <property type="protein sequence ID" value="EED94814.1"/>
    <property type="molecule type" value="Genomic_DNA"/>
</dbReference>
<dbReference type="HOGENOM" id="CLU_009646_1_1_1"/>
<evidence type="ECO:0000313" key="8">
    <source>
        <dbReference type="Proteomes" id="UP000001449"/>
    </source>
</evidence>
<organism evidence="7 8">
    <name type="scientific">Thalassiosira pseudonana</name>
    <name type="common">Marine diatom</name>
    <name type="synonym">Cyclotella nana</name>
    <dbReference type="NCBI Taxonomy" id="35128"/>
    <lineage>
        <taxon>Eukaryota</taxon>
        <taxon>Sar</taxon>
        <taxon>Stramenopiles</taxon>
        <taxon>Ochrophyta</taxon>
        <taxon>Bacillariophyta</taxon>
        <taxon>Coscinodiscophyceae</taxon>
        <taxon>Thalassiosirophycidae</taxon>
        <taxon>Thalassiosirales</taxon>
        <taxon>Thalassiosiraceae</taxon>
        <taxon>Thalassiosira</taxon>
    </lineage>
</organism>
<feature type="non-terminal residue" evidence="7">
    <location>
        <position position="1"/>
    </location>
</feature>
<keyword evidence="8" id="KW-1185">Reference proteome</keyword>
<feature type="transmembrane region" description="Helical" evidence="5">
    <location>
        <begin position="172"/>
        <end position="190"/>
    </location>
</feature>
<reference evidence="7 8" key="2">
    <citation type="journal article" date="2008" name="Nature">
        <title>The Phaeodactylum genome reveals the evolutionary history of diatom genomes.</title>
        <authorList>
            <person name="Bowler C."/>
            <person name="Allen A.E."/>
            <person name="Badger J.H."/>
            <person name="Grimwood J."/>
            <person name="Jabbari K."/>
            <person name="Kuo A."/>
            <person name="Maheswari U."/>
            <person name="Martens C."/>
            <person name="Maumus F."/>
            <person name="Otillar R.P."/>
            <person name="Rayko E."/>
            <person name="Salamov A."/>
            <person name="Vandepoele K."/>
            <person name="Beszteri B."/>
            <person name="Gruber A."/>
            <person name="Heijde M."/>
            <person name="Katinka M."/>
            <person name="Mock T."/>
            <person name="Valentin K."/>
            <person name="Verret F."/>
            <person name="Berges J.A."/>
            <person name="Brownlee C."/>
            <person name="Cadoret J.P."/>
            <person name="Chiovitti A."/>
            <person name="Choi C.J."/>
            <person name="Coesel S."/>
            <person name="De Martino A."/>
            <person name="Detter J.C."/>
            <person name="Durkin C."/>
            <person name="Falciatore A."/>
            <person name="Fournet J."/>
            <person name="Haruta M."/>
            <person name="Huysman M.J."/>
            <person name="Jenkins B.D."/>
            <person name="Jiroutova K."/>
            <person name="Jorgensen R.E."/>
            <person name="Joubert Y."/>
            <person name="Kaplan A."/>
            <person name="Kroger N."/>
            <person name="Kroth P.G."/>
            <person name="La Roche J."/>
            <person name="Lindquist E."/>
            <person name="Lommer M."/>
            <person name="Martin-Jezequel V."/>
            <person name="Lopez P.J."/>
            <person name="Lucas S."/>
            <person name="Mangogna M."/>
            <person name="McGinnis K."/>
            <person name="Medlin L.K."/>
            <person name="Montsant A."/>
            <person name="Oudot-Le Secq M.P."/>
            <person name="Napoli C."/>
            <person name="Obornik M."/>
            <person name="Parker M.S."/>
            <person name="Petit J.L."/>
            <person name="Porcel B.M."/>
            <person name="Poulsen N."/>
            <person name="Robison M."/>
            <person name="Rychlewski L."/>
            <person name="Rynearson T.A."/>
            <person name="Schmutz J."/>
            <person name="Shapiro H."/>
            <person name="Siaut M."/>
            <person name="Stanley M."/>
            <person name="Sussman M.R."/>
            <person name="Taylor A.R."/>
            <person name="Vardi A."/>
            <person name="von Dassow P."/>
            <person name="Vyverman W."/>
            <person name="Willis A."/>
            <person name="Wyrwicz L.S."/>
            <person name="Rokhsar D.S."/>
            <person name="Weissenbach J."/>
            <person name="Armbrust E.V."/>
            <person name="Green B.R."/>
            <person name="Van de Peer Y."/>
            <person name="Grigoriev I.V."/>
        </authorList>
    </citation>
    <scope>NUCLEOTIDE SEQUENCE [LARGE SCALE GENOMIC DNA]</scope>
    <source>
        <strain evidence="7 8">CCMP1335</strain>
    </source>
</reference>
<dbReference type="GO" id="GO:0016020">
    <property type="term" value="C:membrane"/>
    <property type="evidence" value="ECO:0007669"/>
    <property type="project" value="UniProtKB-SubCell"/>
</dbReference>
<gene>
    <name evidence="7" type="ORF">THAPSDRAFT_261430</name>
</gene>
<dbReference type="KEGG" id="tps:THAPSDRAFT_261430"/>
<accession>B8BUT3</accession>
<evidence type="ECO:0000256" key="3">
    <source>
        <dbReference type="ARBA" id="ARBA00022989"/>
    </source>
</evidence>
<feature type="transmembrane region" description="Helical" evidence="5">
    <location>
        <begin position="16"/>
        <end position="36"/>
    </location>
</feature>
<proteinExistence type="predicted"/>
<dbReference type="InterPro" id="IPR013057">
    <property type="entry name" value="AA_transpt_TM"/>
</dbReference>
<name>B8BUT3_THAPS</name>
<keyword evidence="4 5" id="KW-0472">Membrane</keyword>
<evidence type="ECO:0000256" key="4">
    <source>
        <dbReference type="ARBA" id="ARBA00023136"/>
    </source>
</evidence>
<feature type="domain" description="Amino acid transporter transmembrane" evidence="6">
    <location>
        <begin position="1"/>
        <end position="226"/>
    </location>
</feature>
<evidence type="ECO:0000256" key="2">
    <source>
        <dbReference type="ARBA" id="ARBA00022692"/>
    </source>
</evidence>
<comment type="subcellular location">
    <subcellularLocation>
        <location evidence="1">Membrane</location>
        <topology evidence="1">Multi-pass membrane protein</topology>
    </subcellularLocation>
</comment>
<reference evidence="7 8" key="1">
    <citation type="journal article" date="2004" name="Science">
        <title>The genome of the diatom Thalassiosira pseudonana: ecology, evolution, and metabolism.</title>
        <authorList>
            <person name="Armbrust E.V."/>
            <person name="Berges J.A."/>
            <person name="Bowler C."/>
            <person name="Green B.R."/>
            <person name="Martinez D."/>
            <person name="Putnam N.H."/>
            <person name="Zhou S."/>
            <person name="Allen A.E."/>
            <person name="Apt K.E."/>
            <person name="Bechner M."/>
            <person name="Brzezinski M.A."/>
            <person name="Chaal B.K."/>
            <person name="Chiovitti A."/>
            <person name="Davis A.K."/>
            <person name="Demarest M.S."/>
            <person name="Detter J.C."/>
            <person name="Glavina T."/>
            <person name="Goodstein D."/>
            <person name="Hadi M.Z."/>
            <person name="Hellsten U."/>
            <person name="Hildebrand M."/>
            <person name="Jenkins B.D."/>
            <person name="Jurka J."/>
            <person name="Kapitonov V.V."/>
            <person name="Kroger N."/>
            <person name="Lau W.W."/>
            <person name="Lane T.W."/>
            <person name="Larimer F.W."/>
            <person name="Lippmeier J.C."/>
            <person name="Lucas S."/>
            <person name="Medina M."/>
            <person name="Montsant A."/>
            <person name="Obornik M."/>
            <person name="Parker M.S."/>
            <person name="Palenik B."/>
            <person name="Pazour G.J."/>
            <person name="Richardson P.M."/>
            <person name="Rynearson T.A."/>
            <person name="Saito M.A."/>
            <person name="Schwartz D.C."/>
            <person name="Thamatrakoln K."/>
            <person name="Valentin K."/>
            <person name="Vardi A."/>
            <person name="Wilkerson F.P."/>
            <person name="Rokhsar D.S."/>
        </authorList>
    </citation>
    <scope>NUCLEOTIDE SEQUENCE [LARGE SCALE GENOMIC DNA]</scope>
    <source>
        <strain evidence="7 8">CCMP1335</strain>
    </source>
</reference>
<dbReference type="eggNOG" id="KOG1305">
    <property type="taxonomic scope" value="Eukaryota"/>
</dbReference>
<dbReference type="InParanoid" id="B8BUT3"/>
<feature type="transmembrane region" description="Helical" evidence="5">
    <location>
        <begin position="87"/>
        <end position="107"/>
    </location>
</feature>
<dbReference type="RefSeq" id="XP_002287371.1">
    <property type="nucleotide sequence ID" value="XM_002287335.1"/>
</dbReference>
<evidence type="ECO:0000313" key="7">
    <source>
        <dbReference type="EMBL" id="EED94814.1"/>
    </source>
</evidence>
<feature type="non-terminal residue" evidence="7">
    <location>
        <position position="226"/>
    </location>
</feature>